<evidence type="ECO:0000313" key="2">
    <source>
        <dbReference type="EMBL" id="SER07048.1"/>
    </source>
</evidence>
<evidence type="ECO:0000259" key="1">
    <source>
        <dbReference type="SMART" id="SM01321"/>
    </source>
</evidence>
<name>A0A1H9L6V3_9GAMM</name>
<gene>
    <name evidence="2" type="ORF">SAMN04488038_11540</name>
</gene>
<dbReference type="Gene3D" id="3.30.70.1290">
    <property type="entry name" value="Transposase IS200-like"/>
    <property type="match status" value="1"/>
</dbReference>
<sequence>MPQYIRAYVPGGSFFFTVNLADRHRRLLIEHLDLLKRCFAQVRERLPFHTEAIVVLPDHLHCIWTLPPGDADFSTRWRLLKAGFARALPTMPGESIPRVDKRERGIWQRRLWEHCLRDEADLQAHVDYIHFNPVKHGYVKQPGLWPHSSFQRAVARGLYPADWLPAESVRELELD</sequence>
<dbReference type="PANTHER" id="PTHR36966">
    <property type="entry name" value="REP-ASSOCIATED TYROSINE TRANSPOSASE"/>
    <property type="match status" value="1"/>
</dbReference>
<dbReference type="PANTHER" id="PTHR36966:SF1">
    <property type="entry name" value="REP-ASSOCIATED TYROSINE TRANSPOSASE"/>
    <property type="match status" value="1"/>
</dbReference>
<dbReference type="EMBL" id="FOFS01000015">
    <property type="protein sequence ID" value="SER07048.1"/>
    <property type="molecule type" value="Genomic_DNA"/>
</dbReference>
<protein>
    <submittedName>
        <fullName evidence="2">Putative transposase</fullName>
    </submittedName>
</protein>
<dbReference type="SMART" id="SM01321">
    <property type="entry name" value="Y1_Tnp"/>
    <property type="match status" value="1"/>
</dbReference>
<dbReference type="RefSeq" id="WP_093289025.1">
    <property type="nucleotide sequence ID" value="NZ_FOFS01000015.1"/>
</dbReference>
<dbReference type="STRING" id="489703.SAMN04488038_11540"/>
<accession>A0A1H9L6V3</accession>
<dbReference type="GO" id="GO:0006313">
    <property type="term" value="P:DNA transposition"/>
    <property type="evidence" value="ECO:0007669"/>
    <property type="project" value="InterPro"/>
</dbReference>
<dbReference type="GO" id="GO:0004803">
    <property type="term" value="F:transposase activity"/>
    <property type="evidence" value="ECO:0007669"/>
    <property type="project" value="InterPro"/>
</dbReference>
<feature type="domain" description="Transposase IS200-like" evidence="1">
    <location>
        <begin position="9"/>
        <end position="132"/>
    </location>
</feature>
<dbReference type="SUPFAM" id="SSF143422">
    <property type="entry name" value="Transposase IS200-like"/>
    <property type="match status" value="1"/>
</dbReference>
<dbReference type="NCBIfam" id="NF047646">
    <property type="entry name" value="REP_Tyr_transpos"/>
    <property type="match status" value="1"/>
</dbReference>
<dbReference type="InterPro" id="IPR036515">
    <property type="entry name" value="Transposase_17_sf"/>
</dbReference>
<reference evidence="2 3" key="1">
    <citation type="submission" date="2016-10" db="EMBL/GenBank/DDBJ databases">
        <authorList>
            <person name="de Groot N.N."/>
        </authorList>
    </citation>
    <scope>NUCLEOTIDE SEQUENCE [LARGE SCALE GENOMIC DNA]</scope>
    <source>
        <strain evidence="2 3">DSM 25927</strain>
    </source>
</reference>
<dbReference type="GO" id="GO:0043565">
    <property type="term" value="F:sequence-specific DNA binding"/>
    <property type="evidence" value="ECO:0007669"/>
    <property type="project" value="TreeGrafter"/>
</dbReference>
<dbReference type="AlphaFoldDB" id="A0A1H9L6V3"/>
<dbReference type="InterPro" id="IPR002686">
    <property type="entry name" value="Transposase_17"/>
</dbReference>
<dbReference type="InterPro" id="IPR052715">
    <property type="entry name" value="RAYT_transposase"/>
</dbReference>
<evidence type="ECO:0000313" key="3">
    <source>
        <dbReference type="Proteomes" id="UP000199233"/>
    </source>
</evidence>
<keyword evidence="3" id="KW-1185">Reference proteome</keyword>
<organism evidence="2 3">
    <name type="scientific">Solimonas aquatica</name>
    <dbReference type="NCBI Taxonomy" id="489703"/>
    <lineage>
        <taxon>Bacteria</taxon>
        <taxon>Pseudomonadati</taxon>
        <taxon>Pseudomonadota</taxon>
        <taxon>Gammaproteobacteria</taxon>
        <taxon>Nevskiales</taxon>
        <taxon>Nevskiaceae</taxon>
        <taxon>Solimonas</taxon>
    </lineage>
</organism>
<dbReference type="OrthoDB" id="9794403at2"/>
<proteinExistence type="predicted"/>
<dbReference type="Proteomes" id="UP000199233">
    <property type="component" value="Unassembled WGS sequence"/>
</dbReference>